<gene>
    <name evidence="3" type="ORF">BKE38_27580</name>
</gene>
<name>A0A1V2GUS3_9PROT</name>
<dbReference type="CDD" id="cd06558">
    <property type="entry name" value="crotonase-like"/>
    <property type="match status" value="1"/>
</dbReference>
<reference evidence="3 4" key="1">
    <citation type="submission" date="2016-10" db="EMBL/GenBank/DDBJ databases">
        <title>Draft Genome sequence of Roseomonas sp. strain M3.</title>
        <authorList>
            <person name="Subhash Y."/>
            <person name="Lee S."/>
        </authorList>
    </citation>
    <scope>NUCLEOTIDE SEQUENCE [LARGE SCALE GENOMIC DNA]</scope>
    <source>
        <strain evidence="3 4">M3</strain>
    </source>
</reference>
<evidence type="ECO:0000256" key="1">
    <source>
        <dbReference type="ARBA" id="ARBA00005254"/>
    </source>
</evidence>
<proteinExistence type="inferred from homology"/>
<evidence type="ECO:0000313" key="4">
    <source>
        <dbReference type="Proteomes" id="UP000188879"/>
    </source>
</evidence>
<dbReference type="OrthoDB" id="9781757at2"/>
<dbReference type="Pfam" id="PF00378">
    <property type="entry name" value="ECH_1"/>
    <property type="match status" value="1"/>
</dbReference>
<dbReference type="InterPro" id="IPR014748">
    <property type="entry name" value="Enoyl-CoA_hydra_C"/>
</dbReference>
<dbReference type="GO" id="GO:0016829">
    <property type="term" value="F:lyase activity"/>
    <property type="evidence" value="ECO:0007669"/>
    <property type="project" value="UniProtKB-KW"/>
</dbReference>
<accession>A0A1V2GUS3</accession>
<organism evidence="3 4">
    <name type="scientific">Teichococcus deserti</name>
    <dbReference type="NCBI Taxonomy" id="1817963"/>
    <lineage>
        <taxon>Bacteria</taxon>
        <taxon>Pseudomonadati</taxon>
        <taxon>Pseudomonadota</taxon>
        <taxon>Alphaproteobacteria</taxon>
        <taxon>Acetobacterales</taxon>
        <taxon>Roseomonadaceae</taxon>
        <taxon>Roseomonas</taxon>
    </lineage>
</organism>
<keyword evidence="4" id="KW-1185">Reference proteome</keyword>
<sequence length="277" mass="28695">MTPTSADSDAILLQADGPVAVLTLNRPAARNAIDDAMRAALMAALDQVARDDGVKALVVTGAGRGFCAGGDVKSMQARLAVPPGEVALNGWRRQQRTHHAVAMLHALPKPTIAAVNGAATGLGCDLALACDFVIAAESARFAMSYILRGLIPDGGGMYFLPRRVGLARAKELIFTGRTLEPAEALRLGMIERVAGDDSLLAEACAWAAELGQGAPAALALSKGILDQSSELSVEQVFALGSQAQAICYSSREHQEAVAAFLDGVAQRRAARAAGQPA</sequence>
<dbReference type="SUPFAM" id="SSF52096">
    <property type="entry name" value="ClpP/crotonase"/>
    <property type="match status" value="1"/>
</dbReference>
<comment type="similarity">
    <text evidence="1">Belongs to the enoyl-CoA hydratase/isomerase family.</text>
</comment>
<dbReference type="InterPro" id="IPR001753">
    <property type="entry name" value="Enoyl-CoA_hydra/iso"/>
</dbReference>
<dbReference type="Gene3D" id="1.10.12.10">
    <property type="entry name" value="Lyase 2-enoyl-coa Hydratase, Chain A, domain 2"/>
    <property type="match status" value="1"/>
</dbReference>
<dbReference type="RefSeq" id="WP_076960433.1">
    <property type="nucleotide sequence ID" value="NZ_MLCO01000397.1"/>
</dbReference>
<dbReference type="EMBL" id="MLCO01000397">
    <property type="protein sequence ID" value="ONG44678.1"/>
    <property type="molecule type" value="Genomic_DNA"/>
</dbReference>
<dbReference type="InterPro" id="IPR029045">
    <property type="entry name" value="ClpP/crotonase-like_dom_sf"/>
</dbReference>
<evidence type="ECO:0000313" key="3">
    <source>
        <dbReference type="EMBL" id="ONG44678.1"/>
    </source>
</evidence>
<dbReference type="PANTHER" id="PTHR11941">
    <property type="entry name" value="ENOYL-COA HYDRATASE-RELATED"/>
    <property type="match status" value="1"/>
</dbReference>
<protein>
    <submittedName>
        <fullName evidence="3">Enoyl-CoA hydratase</fullName>
    </submittedName>
</protein>
<evidence type="ECO:0000256" key="2">
    <source>
        <dbReference type="ARBA" id="ARBA00023239"/>
    </source>
</evidence>
<dbReference type="AlphaFoldDB" id="A0A1V2GUS3"/>
<dbReference type="GO" id="GO:0006635">
    <property type="term" value="P:fatty acid beta-oxidation"/>
    <property type="evidence" value="ECO:0007669"/>
    <property type="project" value="TreeGrafter"/>
</dbReference>
<dbReference type="Gene3D" id="3.90.226.10">
    <property type="entry name" value="2-enoyl-CoA Hydratase, Chain A, domain 1"/>
    <property type="match status" value="1"/>
</dbReference>
<comment type="caution">
    <text evidence="3">The sequence shown here is derived from an EMBL/GenBank/DDBJ whole genome shotgun (WGS) entry which is preliminary data.</text>
</comment>
<keyword evidence="2" id="KW-0456">Lyase</keyword>
<dbReference type="PANTHER" id="PTHR11941:SF54">
    <property type="entry name" value="ENOYL-COA HYDRATASE, MITOCHONDRIAL"/>
    <property type="match status" value="1"/>
</dbReference>
<dbReference type="Proteomes" id="UP000188879">
    <property type="component" value="Unassembled WGS sequence"/>
</dbReference>